<dbReference type="InterPro" id="IPR009056">
    <property type="entry name" value="Cyt_c-like_dom"/>
</dbReference>
<dbReference type="SUPFAM" id="SSF46626">
    <property type="entry name" value="Cytochrome c"/>
    <property type="match status" value="1"/>
</dbReference>
<dbReference type="EMBL" id="LSZP01000062">
    <property type="protein sequence ID" value="KXU34025.1"/>
    <property type="molecule type" value="Genomic_DNA"/>
</dbReference>
<dbReference type="Gene3D" id="1.10.760.10">
    <property type="entry name" value="Cytochrome c-like domain"/>
    <property type="match status" value="1"/>
</dbReference>
<dbReference type="GO" id="GO:0009055">
    <property type="term" value="F:electron transfer activity"/>
    <property type="evidence" value="ECO:0007669"/>
    <property type="project" value="InterPro"/>
</dbReference>
<evidence type="ECO:0000256" key="1">
    <source>
        <dbReference type="ARBA" id="ARBA00022617"/>
    </source>
</evidence>
<evidence type="ECO:0000256" key="2">
    <source>
        <dbReference type="ARBA" id="ARBA00022723"/>
    </source>
</evidence>
<dbReference type="InterPro" id="IPR003468">
    <property type="entry name" value="Cyt_c_oxidase_monohaem-su/FixO"/>
</dbReference>
<dbReference type="GO" id="GO:0020037">
    <property type="term" value="F:heme binding"/>
    <property type="evidence" value="ECO:0007669"/>
    <property type="project" value="InterPro"/>
</dbReference>
<comment type="caution">
    <text evidence="6">The sequence shown here is derived from an EMBL/GenBank/DDBJ whole genome shotgun (WGS) entry which is preliminary data.</text>
</comment>
<evidence type="ECO:0000256" key="3">
    <source>
        <dbReference type="ARBA" id="ARBA00023004"/>
    </source>
</evidence>
<organism evidence="6 7">
    <name type="scientific">Cephaloticoccus capnophilus</name>
    <dbReference type="NCBI Taxonomy" id="1548208"/>
    <lineage>
        <taxon>Bacteria</taxon>
        <taxon>Pseudomonadati</taxon>
        <taxon>Verrucomicrobiota</taxon>
        <taxon>Opitutia</taxon>
        <taxon>Opitutales</taxon>
        <taxon>Opitutaceae</taxon>
        <taxon>Cephaloticoccus</taxon>
    </lineage>
</organism>
<sequence length="212" mass="23427">MKNSAVFFLGLFAVFALSWAGIVLGTQAQLGDLAPHFDEMEEKAFPLRQSGLATRGQQVFQDLGCIACHTQQVRRPDFGSDQARGWGDRQSVSRDYLYQARPLLGNQRSGPDLANYGARAEARELTEADMLVELYNGSDERPPHRFLFEVREILGEPSPKALHGVAPEGYELVPTERALNLVAYLFSLKQTYDFAEAQPYEGGEDAAEGGAQ</sequence>
<keyword evidence="1 4" id="KW-0349">Heme</keyword>
<dbReference type="GO" id="GO:0046872">
    <property type="term" value="F:metal ion binding"/>
    <property type="evidence" value="ECO:0007669"/>
    <property type="project" value="UniProtKB-KW"/>
</dbReference>
<dbReference type="RefSeq" id="WP_068713322.1">
    <property type="nucleotide sequence ID" value="NZ_LSZP01000062.1"/>
</dbReference>
<protein>
    <recommendedName>
        <fullName evidence="5">Cytochrome c domain-containing protein</fullName>
    </recommendedName>
</protein>
<dbReference type="Proteomes" id="UP000071392">
    <property type="component" value="Unassembled WGS sequence"/>
</dbReference>
<evidence type="ECO:0000256" key="4">
    <source>
        <dbReference type="PROSITE-ProRule" id="PRU00433"/>
    </source>
</evidence>
<accession>A0A139SHH9</accession>
<gene>
    <name evidence="6" type="ORF">AXK12_08330</name>
</gene>
<keyword evidence="7" id="KW-1185">Reference proteome</keyword>
<proteinExistence type="predicted"/>
<dbReference type="InterPro" id="IPR036909">
    <property type="entry name" value="Cyt_c-like_dom_sf"/>
</dbReference>
<dbReference type="OrthoDB" id="9811395at2"/>
<reference evidence="6 7" key="1">
    <citation type="submission" date="2016-02" db="EMBL/GenBank/DDBJ databases">
        <authorList>
            <person name="Wen L."/>
            <person name="He K."/>
            <person name="Yang H."/>
        </authorList>
    </citation>
    <scope>NUCLEOTIDE SEQUENCE [LARGE SCALE GENOMIC DNA]</scope>
    <source>
        <strain evidence="6 7">CV41</strain>
    </source>
</reference>
<evidence type="ECO:0000313" key="7">
    <source>
        <dbReference type="Proteomes" id="UP000071392"/>
    </source>
</evidence>
<keyword evidence="2 4" id="KW-0479">Metal-binding</keyword>
<keyword evidence="3 4" id="KW-0408">Iron</keyword>
<dbReference type="PROSITE" id="PS51007">
    <property type="entry name" value="CYTC"/>
    <property type="match status" value="1"/>
</dbReference>
<evidence type="ECO:0000259" key="5">
    <source>
        <dbReference type="PROSITE" id="PS51007"/>
    </source>
</evidence>
<dbReference type="AlphaFoldDB" id="A0A139SHH9"/>
<feature type="domain" description="Cytochrome c" evidence="5">
    <location>
        <begin position="51"/>
        <end position="189"/>
    </location>
</feature>
<evidence type="ECO:0000313" key="6">
    <source>
        <dbReference type="EMBL" id="KXU34025.1"/>
    </source>
</evidence>
<name>A0A139SHH9_9BACT</name>
<dbReference type="STRING" id="1548208.AXK12_08330"/>
<dbReference type="Pfam" id="PF02433">
    <property type="entry name" value="FixO"/>
    <property type="match status" value="1"/>
</dbReference>